<accession>A0A6N4A8I9</accession>
<dbReference type="InterPro" id="IPR011990">
    <property type="entry name" value="TPR-like_helical_dom_sf"/>
</dbReference>
<dbReference type="GO" id="GO:0008800">
    <property type="term" value="F:beta-lactamase activity"/>
    <property type="evidence" value="ECO:0007669"/>
    <property type="project" value="UniProtKB-EC"/>
</dbReference>
<dbReference type="PANTHER" id="PTHR43628">
    <property type="entry name" value="ACTIVATOR OF C KINASE PROTEIN 1-RELATED"/>
    <property type="match status" value="1"/>
</dbReference>
<dbReference type="SUPFAM" id="SSF81901">
    <property type="entry name" value="HCP-like"/>
    <property type="match status" value="2"/>
</dbReference>
<dbReference type="EMBL" id="WERV01000003">
    <property type="protein sequence ID" value="MDV7715237.1"/>
    <property type="molecule type" value="Genomic_DNA"/>
</dbReference>
<protein>
    <submittedName>
        <fullName evidence="4">Beta-lactamase</fullName>
        <ecNumber evidence="4">3.5.2.6</ecNumber>
    </submittedName>
    <submittedName>
        <fullName evidence="2">Sel1 repeat family protein</fullName>
    </submittedName>
</protein>
<dbReference type="PANTHER" id="PTHR43628:SF1">
    <property type="entry name" value="CHITIN SYNTHASE REGULATORY FACTOR 2-RELATED"/>
    <property type="match status" value="1"/>
</dbReference>
<dbReference type="EMBL" id="MLOK01000025">
    <property type="protein sequence ID" value="OIM21814.1"/>
    <property type="molecule type" value="Genomic_DNA"/>
</dbReference>
<sequence length="275" mass="30606">MKKHSFLFVSICLLLLGTRLPFSIFGNNQTVSQVFAETTNKEKAKKLYNTAIKEFNNGSETKAVADWKKSAKLGSALAESQVASQYLNGMGVKENYQKALYWAKRAYKHGENSGMAANTLGTVYLNGSKTVKKDYKKALAYFKKGISEGYMKSYRKLAYMYLNGYGVKANTTTAVKWYTKAANKGDITSEYSLGQIYEKGQGIKQDYSKAMSWYKKSAANDDDVSAPGVIESMSSIANLYANGLGVTKDYQQAEQWYQKAFNASQKEVALLKQNS</sequence>
<evidence type="ECO:0000313" key="3">
    <source>
        <dbReference type="EMBL" id="OIM21814.1"/>
    </source>
</evidence>
<dbReference type="EMBL" id="LR031358">
    <property type="protein sequence ID" value="VDB97431.1"/>
    <property type="molecule type" value="Genomic_DNA"/>
</dbReference>
<dbReference type="Proteomes" id="UP000294726">
    <property type="component" value="Chromosome"/>
</dbReference>
<gene>
    <name evidence="3" type="ORF">ATX59_02270</name>
    <name evidence="2" type="ORF">GA838_05625</name>
    <name evidence="4" type="ORF">OENI_0435</name>
</gene>
<keyword evidence="4" id="KW-0378">Hydrolase</keyword>
<keyword evidence="1" id="KW-0732">Signal</keyword>
<dbReference type="Pfam" id="PF08238">
    <property type="entry name" value="Sel1"/>
    <property type="match status" value="5"/>
</dbReference>
<reference evidence="3 5" key="1">
    <citation type="journal article" date="2016" name="BMC Genomics">
        <title>Consensus pan-genome assembly of the specialised wine bacterium Oenococcus oeni.</title>
        <authorList>
            <person name="Sternes P.R."/>
            <person name="Borneman A.R."/>
        </authorList>
    </citation>
    <scope>NUCLEOTIDE SEQUENCE [LARGE SCALE GENOMIC DNA]</scope>
    <source>
        <strain evidence="3 5">AWRIB661</strain>
    </source>
</reference>
<feature type="signal peptide" evidence="1">
    <location>
        <begin position="1"/>
        <end position="24"/>
    </location>
</feature>
<dbReference type="RefSeq" id="WP_071437373.1">
    <property type="nucleotide sequence ID" value="NZ_LR031358.1"/>
</dbReference>
<dbReference type="InterPro" id="IPR052945">
    <property type="entry name" value="Mitotic_Regulator"/>
</dbReference>
<dbReference type="InterPro" id="IPR006597">
    <property type="entry name" value="Sel1-like"/>
</dbReference>
<evidence type="ECO:0000313" key="6">
    <source>
        <dbReference type="Proteomes" id="UP000294726"/>
    </source>
</evidence>
<dbReference type="EC" id="3.5.2.6" evidence="4"/>
<name>A0A6N4A8I9_OENOE</name>
<evidence type="ECO:0000313" key="5">
    <source>
        <dbReference type="Proteomes" id="UP000181728"/>
    </source>
</evidence>
<dbReference type="Proteomes" id="UP001281024">
    <property type="component" value="Unassembled WGS sequence"/>
</dbReference>
<dbReference type="SMART" id="SM00671">
    <property type="entry name" value="SEL1"/>
    <property type="match status" value="5"/>
</dbReference>
<reference evidence="2" key="3">
    <citation type="submission" date="2019-10" db="EMBL/GenBank/DDBJ databases">
        <title>Malate fermentation in French cider.</title>
        <authorList>
            <person name="Cousin F.J."/>
            <person name="Medina Fernandez S."/>
            <person name="Misery B."/>
            <person name="Laplace J.-M."/>
            <person name="Cretenet M."/>
        </authorList>
    </citation>
    <scope>NUCLEOTIDE SEQUENCE</scope>
    <source>
        <strain evidence="2">UCMA15129</strain>
    </source>
</reference>
<reference evidence="4 6" key="2">
    <citation type="submission" date="2018-08" db="EMBL/GenBank/DDBJ databases">
        <authorList>
            <person name="Lorentzen P. G. S. M."/>
        </authorList>
    </citation>
    <scope>NUCLEOTIDE SEQUENCE [LARGE SCALE GENOMIC DNA]</scope>
    <source>
        <strain evidence="4 6">CRBO_1381</strain>
    </source>
</reference>
<feature type="chain" id="PRO_5042394900" evidence="1">
    <location>
        <begin position="25"/>
        <end position="275"/>
    </location>
</feature>
<dbReference type="Proteomes" id="UP000181728">
    <property type="component" value="Unassembled WGS sequence"/>
</dbReference>
<evidence type="ECO:0000313" key="2">
    <source>
        <dbReference type="EMBL" id="MDV7715237.1"/>
    </source>
</evidence>
<proteinExistence type="predicted"/>
<organism evidence="3 5">
    <name type="scientific">Oenococcus oeni</name>
    <name type="common">Leuconostoc oenos</name>
    <dbReference type="NCBI Taxonomy" id="1247"/>
    <lineage>
        <taxon>Bacteria</taxon>
        <taxon>Bacillati</taxon>
        <taxon>Bacillota</taxon>
        <taxon>Bacilli</taxon>
        <taxon>Lactobacillales</taxon>
        <taxon>Lactobacillaceae</taxon>
        <taxon>Oenococcus</taxon>
    </lineage>
</organism>
<evidence type="ECO:0000256" key="1">
    <source>
        <dbReference type="SAM" id="SignalP"/>
    </source>
</evidence>
<dbReference type="AlphaFoldDB" id="A0A6N4A8I9"/>
<evidence type="ECO:0000313" key="4">
    <source>
        <dbReference type="EMBL" id="VDB97431.1"/>
    </source>
</evidence>
<dbReference type="Gene3D" id="1.25.40.10">
    <property type="entry name" value="Tetratricopeptide repeat domain"/>
    <property type="match status" value="1"/>
</dbReference>